<keyword evidence="1" id="KW-0472">Membrane</keyword>
<reference evidence="3" key="1">
    <citation type="submission" date="2018-11" db="EMBL/GenBank/DDBJ databases">
        <title>Shewanella sp. M2.</title>
        <authorList>
            <person name="Hwang Y.J."/>
            <person name="Hwang C.Y."/>
        </authorList>
    </citation>
    <scope>NUCLEOTIDE SEQUENCE [LARGE SCALE GENOMIC DNA]</scope>
    <source>
        <strain evidence="3">LMG 19866</strain>
    </source>
</reference>
<accession>A0A3G8LVM2</accession>
<evidence type="ECO:0000313" key="3">
    <source>
        <dbReference type="Proteomes" id="UP000278035"/>
    </source>
</evidence>
<name>A0A3G8LVM2_9GAMM</name>
<keyword evidence="1" id="KW-1133">Transmembrane helix</keyword>
<dbReference type="AlphaFoldDB" id="A0A3G8LVM2"/>
<evidence type="ECO:0000313" key="2">
    <source>
        <dbReference type="EMBL" id="AZG73671.1"/>
    </source>
</evidence>
<keyword evidence="1" id="KW-0812">Transmembrane</keyword>
<evidence type="ECO:0000256" key="1">
    <source>
        <dbReference type="SAM" id="Phobius"/>
    </source>
</evidence>
<feature type="transmembrane region" description="Helical" evidence="1">
    <location>
        <begin position="111"/>
        <end position="130"/>
    </location>
</feature>
<sequence>MHDIFGEIRREFYTQTIKEWLGWIVGTFLLVVVIKWFAQQYDVPEFEFHVWVSATLYLWYVSTISLLIGSTYFIARNAQTMLERRATHPQKPDSIDLTNDLVRVKKIKIKAAIIAVVAHLINASLVYFITGHVPGMTSEYQLYAVIGVFAIAAIKPAMLAVNAVRMEIFGMIEEADYPQQSVADLWRVVNDFTDYEDRLEKVFERVEEVKQEFSSEKEIAIADIVEKLTVYKAELHGVFDEKITLFSSSDSARETAYHALKEAQAPLSKEVCKILAELQNLQGFVIDLRDKNIKGEQLMSALKEFGIESLADLNVSFQKSIVTHNPPLRSVLSPIVDEDIRS</sequence>
<dbReference type="EMBL" id="CP034015">
    <property type="protein sequence ID" value="AZG73671.1"/>
    <property type="molecule type" value="Genomic_DNA"/>
</dbReference>
<feature type="transmembrane region" description="Helical" evidence="1">
    <location>
        <begin position="142"/>
        <end position="161"/>
    </location>
</feature>
<dbReference type="Proteomes" id="UP000278035">
    <property type="component" value="Chromosome"/>
</dbReference>
<feature type="transmembrane region" description="Helical" evidence="1">
    <location>
        <begin position="57"/>
        <end position="75"/>
    </location>
</feature>
<feature type="transmembrane region" description="Helical" evidence="1">
    <location>
        <begin position="20"/>
        <end position="37"/>
    </location>
</feature>
<organism evidence="2 3">
    <name type="scientific">Shewanella livingstonensis</name>
    <dbReference type="NCBI Taxonomy" id="150120"/>
    <lineage>
        <taxon>Bacteria</taxon>
        <taxon>Pseudomonadati</taxon>
        <taxon>Pseudomonadota</taxon>
        <taxon>Gammaproteobacteria</taxon>
        <taxon>Alteromonadales</taxon>
        <taxon>Shewanellaceae</taxon>
        <taxon>Shewanella</taxon>
    </lineage>
</organism>
<dbReference type="RefSeq" id="WP_124731210.1">
    <property type="nucleotide sequence ID" value="NZ_CBCSKC010000024.1"/>
</dbReference>
<keyword evidence="3" id="KW-1185">Reference proteome</keyword>
<proteinExistence type="predicted"/>
<gene>
    <name evidence="2" type="ORF">EGC82_13410</name>
</gene>
<dbReference type="OrthoDB" id="9553315at2"/>
<protein>
    <submittedName>
        <fullName evidence="2">Uncharacterized protein</fullName>
    </submittedName>
</protein>
<dbReference type="KEGG" id="slj:EGC82_13410"/>